<dbReference type="Proteomes" id="UP000470246">
    <property type="component" value="Unassembled WGS sequence"/>
</dbReference>
<evidence type="ECO:0000256" key="1">
    <source>
        <dbReference type="ARBA" id="ARBA00007689"/>
    </source>
</evidence>
<evidence type="ECO:0000313" key="4">
    <source>
        <dbReference type="Proteomes" id="UP000470246"/>
    </source>
</evidence>
<dbReference type="InterPro" id="IPR005545">
    <property type="entry name" value="YCII"/>
</dbReference>
<organism evidence="3 4">
    <name type="scientific">Geodermatophilus sabuli</name>
    <dbReference type="NCBI Taxonomy" id="1564158"/>
    <lineage>
        <taxon>Bacteria</taxon>
        <taxon>Bacillati</taxon>
        <taxon>Actinomycetota</taxon>
        <taxon>Actinomycetes</taxon>
        <taxon>Geodermatophilales</taxon>
        <taxon>Geodermatophilaceae</taxon>
        <taxon>Geodermatophilus</taxon>
    </lineage>
</organism>
<dbReference type="Gene3D" id="3.30.70.1060">
    <property type="entry name" value="Dimeric alpha+beta barrel"/>
    <property type="match status" value="1"/>
</dbReference>
<accession>A0A7K3W324</accession>
<dbReference type="SUPFAM" id="SSF54909">
    <property type="entry name" value="Dimeric alpha+beta barrel"/>
    <property type="match status" value="1"/>
</dbReference>
<dbReference type="InterPro" id="IPR011008">
    <property type="entry name" value="Dimeric_a/b-barrel"/>
</dbReference>
<dbReference type="PANTHER" id="PTHR35174">
    <property type="entry name" value="BLL7171 PROTEIN-RELATED"/>
    <property type="match status" value="1"/>
</dbReference>
<comment type="caution">
    <text evidence="3">The sequence shown here is derived from an EMBL/GenBank/DDBJ whole genome shotgun (WGS) entry which is preliminary data.</text>
</comment>
<dbReference type="AlphaFoldDB" id="A0A7K3W324"/>
<reference evidence="3 4" key="1">
    <citation type="submission" date="2020-02" db="EMBL/GenBank/DDBJ databases">
        <title>Geodermatophilus sabuli CPCC 205279 I12A-02694.</title>
        <authorList>
            <person name="Jiang Z."/>
        </authorList>
    </citation>
    <scope>NUCLEOTIDE SEQUENCE [LARGE SCALE GENOMIC DNA]</scope>
    <source>
        <strain evidence="3 4">I12A-02694</strain>
    </source>
</reference>
<feature type="domain" description="YCII-related" evidence="2">
    <location>
        <begin position="1"/>
        <end position="118"/>
    </location>
</feature>
<dbReference type="EMBL" id="JAAGWF010000012">
    <property type="protein sequence ID" value="NEK58733.1"/>
    <property type="molecule type" value="Genomic_DNA"/>
</dbReference>
<comment type="similarity">
    <text evidence="1">Belongs to the YciI family.</text>
</comment>
<proteinExistence type="inferred from homology"/>
<keyword evidence="4" id="KW-1185">Reference proteome</keyword>
<sequence length="123" mass="13264">MRYLILIQSNPQSRAVWEQLSDEQRMAFGRAHLALTDELAGTGELVASEGLPDPSTATLVSVRNGRTLTSDGPFAEAKEYLAGFYLVDVPDLDRAVAIAARAPDAATGSVEVRPVFDMSQLDL</sequence>
<name>A0A7K3W324_9ACTN</name>
<dbReference type="Pfam" id="PF03795">
    <property type="entry name" value="YCII"/>
    <property type="match status" value="1"/>
</dbReference>
<dbReference type="RefSeq" id="WP_163482111.1">
    <property type="nucleotide sequence ID" value="NZ_JAAGWF010000012.1"/>
</dbReference>
<dbReference type="PANTHER" id="PTHR35174:SF3">
    <property type="entry name" value="BLL7171 PROTEIN"/>
    <property type="match status" value="1"/>
</dbReference>
<evidence type="ECO:0000259" key="2">
    <source>
        <dbReference type="Pfam" id="PF03795"/>
    </source>
</evidence>
<gene>
    <name evidence="3" type="ORF">GCU56_12725</name>
</gene>
<evidence type="ECO:0000313" key="3">
    <source>
        <dbReference type="EMBL" id="NEK58733.1"/>
    </source>
</evidence>
<protein>
    <submittedName>
        <fullName evidence="3">YciI family protein</fullName>
    </submittedName>
</protein>